<dbReference type="Proteomes" id="UP001187192">
    <property type="component" value="Unassembled WGS sequence"/>
</dbReference>
<dbReference type="EMBL" id="BTGU01018772">
    <property type="protein sequence ID" value="GMN70703.1"/>
    <property type="molecule type" value="Genomic_DNA"/>
</dbReference>
<dbReference type="AlphaFoldDB" id="A0AA88EAG1"/>
<evidence type="ECO:0000313" key="1">
    <source>
        <dbReference type="EMBL" id="GMN70703.1"/>
    </source>
</evidence>
<keyword evidence="2" id="KW-1185">Reference proteome</keyword>
<reference evidence="1" key="1">
    <citation type="submission" date="2023-07" db="EMBL/GenBank/DDBJ databases">
        <title>draft genome sequence of fig (Ficus carica).</title>
        <authorList>
            <person name="Takahashi T."/>
            <person name="Nishimura K."/>
        </authorList>
    </citation>
    <scope>NUCLEOTIDE SEQUENCE</scope>
</reference>
<accession>A0AA88EAG1</accession>
<name>A0AA88EAG1_FICCA</name>
<gene>
    <name evidence="1" type="ORF">TIFTF001_055857</name>
</gene>
<organism evidence="1 2">
    <name type="scientific">Ficus carica</name>
    <name type="common">Common fig</name>
    <dbReference type="NCBI Taxonomy" id="3494"/>
    <lineage>
        <taxon>Eukaryota</taxon>
        <taxon>Viridiplantae</taxon>
        <taxon>Streptophyta</taxon>
        <taxon>Embryophyta</taxon>
        <taxon>Tracheophyta</taxon>
        <taxon>Spermatophyta</taxon>
        <taxon>Magnoliopsida</taxon>
        <taxon>eudicotyledons</taxon>
        <taxon>Gunneridae</taxon>
        <taxon>Pentapetalae</taxon>
        <taxon>rosids</taxon>
        <taxon>fabids</taxon>
        <taxon>Rosales</taxon>
        <taxon>Moraceae</taxon>
        <taxon>Ficeae</taxon>
        <taxon>Ficus</taxon>
    </lineage>
</organism>
<sequence length="41" mass="4628">MLVFWGMRGRRGQTRNLTYINCGLAPQIMGFDDVAVLELKG</sequence>
<evidence type="ECO:0000313" key="2">
    <source>
        <dbReference type="Proteomes" id="UP001187192"/>
    </source>
</evidence>
<protein>
    <submittedName>
        <fullName evidence="1">Uncharacterized protein</fullName>
    </submittedName>
</protein>
<proteinExistence type="predicted"/>
<comment type="caution">
    <text evidence="1">The sequence shown here is derived from an EMBL/GenBank/DDBJ whole genome shotgun (WGS) entry which is preliminary data.</text>
</comment>